<proteinExistence type="predicted"/>
<organism evidence="2 3">
    <name type="scientific">Paraglomus brasilianum</name>
    <dbReference type="NCBI Taxonomy" id="144538"/>
    <lineage>
        <taxon>Eukaryota</taxon>
        <taxon>Fungi</taxon>
        <taxon>Fungi incertae sedis</taxon>
        <taxon>Mucoromycota</taxon>
        <taxon>Glomeromycotina</taxon>
        <taxon>Glomeromycetes</taxon>
        <taxon>Paraglomerales</taxon>
        <taxon>Paraglomeraceae</taxon>
        <taxon>Paraglomus</taxon>
    </lineage>
</organism>
<reference evidence="2" key="1">
    <citation type="submission" date="2021-06" db="EMBL/GenBank/DDBJ databases">
        <authorList>
            <person name="Kallberg Y."/>
            <person name="Tangrot J."/>
            <person name="Rosling A."/>
        </authorList>
    </citation>
    <scope>NUCLEOTIDE SEQUENCE</scope>
    <source>
        <strain evidence="2">BR232B</strain>
    </source>
</reference>
<dbReference type="Gene3D" id="1.20.1170.10">
    <property type="match status" value="1"/>
</dbReference>
<dbReference type="OrthoDB" id="10358730at2759"/>
<keyword evidence="3" id="KW-1185">Reference proteome</keyword>
<keyword evidence="1" id="KW-0175">Coiled coil</keyword>
<accession>A0A9N8WSR4</accession>
<evidence type="ECO:0000313" key="2">
    <source>
        <dbReference type="EMBL" id="CAG8493539.1"/>
    </source>
</evidence>
<gene>
    <name evidence="2" type="ORF">PBRASI_LOCUS2235</name>
</gene>
<dbReference type="AlphaFoldDB" id="A0A9N8WSR4"/>
<evidence type="ECO:0000313" key="3">
    <source>
        <dbReference type="Proteomes" id="UP000789739"/>
    </source>
</evidence>
<feature type="coiled-coil region" evidence="1">
    <location>
        <begin position="124"/>
        <end position="151"/>
    </location>
</feature>
<dbReference type="EMBL" id="CAJVPI010000169">
    <property type="protein sequence ID" value="CAG8493539.1"/>
    <property type="molecule type" value="Genomic_DNA"/>
</dbReference>
<name>A0A9N8WSR4_9GLOM</name>
<sequence>MSSSTDLVKTCIKNASQQFDECLTMAKENPILAGIAEVLDVQKIVFDHAVLEYLLDSRLMMEKSAELSNAVESLGPTCTDIGQFMNAVRALVTFAQEYETYAKNLAQVFRDIYVALTNCSKDANDCLEKEVQEKMEEMDKLLKDIDNANGTKTFGKVFAGLGATGVAGAITVGILAPQVALGAAAVASLSGLVGVGGAATIKSKGNSITALTGDIQGLMVKIDNNELMKALCTNLEDSAKEIRQIEIHWQARGVEAERLFERLQGYENKGRHLGLLEAKAFRRKWTNYQTDFERYSTEIWQYLSEQVQDRYETVMS</sequence>
<comment type="caution">
    <text evidence="2">The sequence shown here is derived from an EMBL/GenBank/DDBJ whole genome shotgun (WGS) entry which is preliminary data.</text>
</comment>
<dbReference type="Proteomes" id="UP000789739">
    <property type="component" value="Unassembled WGS sequence"/>
</dbReference>
<evidence type="ECO:0000256" key="1">
    <source>
        <dbReference type="SAM" id="Coils"/>
    </source>
</evidence>
<protein>
    <submittedName>
        <fullName evidence="2">6439_t:CDS:1</fullName>
    </submittedName>
</protein>